<evidence type="ECO:0000313" key="3">
    <source>
        <dbReference type="Proteomes" id="UP001596356"/>
    </source>
</evidence>
<accession>A0ABW2ARZ1</accession>
<evidence type="ECO:0000313" key="2">
    <source>
        <dbReference type="EMBL" id="MFC6713744.1"/>
    </source>
</evidence>
<gene>
    <name evidence="2" type="ORF">ACFQBT_07850</name>
</gene>
<dbReference type="Gene3D" id="3.40.630.30">
    <property type="match status" value="1"/>
</dbReference>
<keyword evidence="3" id="KW-1185">Reference proteome</keyword>
<evidence type="ECO:0000259" key="1">
    <source>
        <dbReference type="PROSITE" id="PS51186"/>
    </source>
</evidence>
<dbReference type="InterPro" id="IPR000182">
    <property type="entry name" value="GNAT_dom"/>
</dbReference>
<protein>
    <recommendedName>
        <fullName evidence="1">N-acetyltransferase domain-containing protein</fullName>
    </recommendedName>
</protein>
<feature type="domain" description="N-acetyltransferase" evidence="1">
    <location>
        <begin position="1"/>
        <end position="136"/>
    </location>
</feature>
<dbReference type="PROSITE" id="PS51186">
    <property type="entry name" value="GNAT"/>
    <property type="match status" value="1"/>
</dbReference>
<reference evidence="3" key="1">
    <citation type="journal article" date="2019" name="Int. J. Syst. Evol. Microbiol.">
        <title>The Global Catalogue of Microorganisms (GCM) 10K type strain sequencing project: providing services to taxonomists for standard genome sequencing and annotation.</title>
        <authorList>
            <consortium name="The Broad Institute Genomics Platform"/>
            <consortium name="The Broad Institute Genome Sequencing Center for Infectious Disease"/>
            <person name="Wu L."/>
            <person name="Ma J."/>
        </authorList>
    </citation>
    <scope>NUCLEOTIDE SEQUENCE [LARGE SCALE GENOMIC DNA]</scope>
    <source>
        <strain evidence="3">NBRC 106593</strain>
    </source>
</reference>
<organism evidence="2 3">
    <name type="scientific">Branchiibius cervicis</name>
    <dbReference type="NCBI Taxonomy" id="908252"/>
    <lineage>
        <taxon>Bacteria</taxon>
        <taxon>Bacillati</taxon>
        <taxon>Actinomycetota</taxon>
        <taxon>Actinomycetes</taxon>
        <taxon>Micrococcales</taxon>
        <taxon>Dermacoccaceae</taxon>
        <taxon>Branchiibius</taxon>
    </lineage>
</organism>
<proteinExistence type="predicted"/>
<name>A0ABW2ARZ1_9MICO</name>
<dbReference type="Proteomes" id="UP001596356">
    <property type="component" value="Unassembled WGS sequence"/>
</dbReference>
<dbReference type="InterPro" id="IPR016181">
    <property type="entry name" value="Acyl_CoA_acyltransferase"/>
</dbReference>
<sequence>MLVALAGPDGWIDVLDQILIAQPLDESATLVERHDLDDHPRVRRARELRSQVKVFGDARSVLVLGRGIAGYLEAAFEVDPALRGQGLGRELLLEARRLSDEPVLVAVSPGNVASTRAALAAGYFPVGAVQLYRPSV</sequence>
<dbReference type="EMBL" id="JBHSWJ010000002">
    <property type="protein sequence ID" value="MFC6713744.1"/>
    <property type="molecule type" value="Genomic_DNA"/>
</dbReference>
<comment type="caution">
    <text evidence="2">The sequence shown here is derived from an EMBL/GenBank/DDBJ whole genome shotgun (WGS) entry which is preliminary data.</text>
</comment>
<dbReference type="SUPFAM" id="SSF55729">
    <property type="entry name" value="Acyl-CoA N-acyltransferases (Nat)"/>
    <property type="match status" value="1"/>
</dbReference>
<dbReference type="RefSeq" id="WP_377821741.1">
    <property type="nucleotide sequence ID" value="NZ_JBHSWJ010000002.1"/>
</dbReference>